<dbReference type="Proteomes" id="UP000199041">
    <property type="component" value="Unassembled WGS sequence"/>
</dbReference>
<sequence>MTIKRQIQNKMSPAFQELNKRLEKTLHTALKIQASRNIPLVYRDKHCIRKNQFIHQYPDGKTFLIRQDRHTSKEVVIKQL</sequence>
<accession>A0A1H3X407</accession>
<keyword evidence="2" id="KW-1185">Reference proteome</keyword>
<protein>
    <submittedName>
        <fullName evidence="1">Uncharacterized protein</fullName>
    </submittedName>
</protein>
<evidence type="ECO:0000313" key="2">
    <source>
        <dbReference type="Proteomes" id="UP000199041"/>
    </source>
</evidence>
<proteinExistence type="predicted"/>
<organism evidence="1 2">
    <name type="scientific">Arachidicoccus rhizosphaerae</name>
    <dbReference type="NCBI Taxonomy" id="551991"/>
    <lineage>
        <taxon>Bacteria</taxon>
        <taxon>Pseudomonadati</taxon>
        <taxon>Bacteroidota</taxon>
        <taxon>Chitinophagia</taxon>
        <taxon>Chitinophagales</taxon>
        <taxon>Chitinophagaceae</taxon>
        <taxon>Arachidicoccus</taxon>
    </lineage>
</organism>
<evidence type="ECO:0000313" key="1">
    <source>
        <dbReference type="EMBL" id="SDZ93721.1"/>
    </source>
</evidence>
<dbReference type="AlphaFoldDB" id="A0A1H3X407"/>
<dbReference type="STRING" id="551991.SAMN05192529_104172"/>
<gene>
    <name evidence="1" type="ORF">SAMN05192529_104172</name>
</gene>
<dbReference type="EMBL" id="FNQY01000004">
    <property type="protein sequence ID" value="SDZ93721.1"/>
    <property type="molecule type" value="Genomic_DNA"/>
</dbReference>
<name>A0A1H3X407_9BACT</name>
<reference evidence="1 2" key="1">
    <citation type="submission" date="2016-10" db="EMBL/GenBank/DDBJ databases">
        <authorList>
            <person name="de Groot N.N."/>
        </authorList>
    </citation>
    <scope>NUCLEOTIDE SEQUENCE [LARGE SCALE GENOMIC DNA]</scope>
    <source>
        <strain evidence="1 2">Vu-144</strain>
    </source>
</reference>